<accession>A0ABS2FXQ2</accession>
<comment type="caution">
    <text evidence="4">The sequence shown here is derived from an EMBL/GenBank/DDBJ whole genome shotgun (WGS) entry which is preliminary data.</text>
</comment>
<sequence>MKLITYRQNGAEHVGALTEDGTGVLPLPVPDMNTLIETMTLTDLRSAVAAAERGSALALSDVELLAPIPRPRQDVLCLGMNYLAHAEEAARYSADAFRKERPVAVYFSKRVSEAGKPDGVIPRHAGLTDRLDYEAELAVVLGRTARDVKAADAADCIFGYTVLNDVSARDLQTGHKQWYFGKSLDGATPMGPVLVTADEIAYPPALEITCRVNGELRQQSNTSLLITSIGQILEELTAGMTLLPGTIIATGTPAGVGMGFDPPKFLQSGDVVECAIEGIGTLRSTVV</sequence>
<keyword evidence="2" id="KW-0479">Metal-binding</keyword>
<reference evidence="4 5" key="1">
    <citation type="journal article" date="2021" name="Sci. Rep.">
        <title>The distribution of antibiotic resistance genes in chicken gut microbiota commensals.</title>
        <authorList>
            <person name="Juricova H."/>
            <person name="Matiasovicova J."/>
            <person name="Kubasova T."/>
            <person name="Cejkova D."/>
            <person name="Rychlik I."/>
        </authorList>
    </citation>
    <scope>NUCLEOTIDE SEQUENCE [LARGE SCALE GENOMIC DNA]</scope>
    <source>
        <strain evidence="4 5">An411</strain>
    </source>
</reference>
<comment type="similarity">
    <text evidence="1">Belongs to the FAH family.</text>
</comment>
<dbReference type="PANTHER" id="PTHR42796">
    <property type="entry name" value="FUMARYLACETOACETATE HYDROLASE DOMAIN-CONTAINING PROTEIN 2A-RELATED"/>
    <property type="match status" value="1"/>
</dbReference>
<dbReference type="Gene3D" id="3.90.850.10">
    <property type="entry name" value="Fumarylacetoacetase-like, C-terminal domain"/>
    <property type="match status" value="1"/>
</dbReference>
<evidence type="ECO:0000256" key="2">
    <source>
        <dbReference type="ARBA" id="ARBA00022723"/>
    </source>
</evidence>
<dbReference type="EMBL" id="JACSNX010000023">
    <property type="protein sequence ID" value="MBM6852105.1"/>
    <property type="molecule type" value="Genomic_DNA"/>
</dbReference>
<feature type="domain" description="Fumarylacetoacetase-like C-terminal" evidence="3">
    <location>
        <begin position="75"/>
        <end position="287"/>
    </location>
</feature>
<organism evidence="4 5">
    <name type="scientific">Oscillibacter valericigenes</name>
    <dbReference type="NCBI Taxonomy" id="351091"/>
    <lineage>
        <taxon>Bacteria</taxon>
        <taxon>Bacillati</taxon>
        <taxon>Bacillota</taxon>
        <taxon>Clostridia</taxon>
        <taxon>Eubacteriales</taxon>
        <taxon>Oscillospiraceae</taxon>
        <taxon>Oscillibacter</taxon>
    </lineage>
</organism>
<evidence type="ECO:0000313" key="5">
    <source>
        <dbReference type="Proteomes" id="UP000719500"/>
    </source>
</evidence>
<evidence type="ECO:0000313" key="4">
    <source>
        <dbReference type="EMBL" id="MBM6852105.1"/>
    </source>
</evidence>
<gene>
    <name evidence="4" type="ORF">H9X91_11710</name>
</gene>
<dbReference type="Proteomes" id="UP000719500">
    <property type="component" value="Unassembled WGS sequence"/>
</dbReference>
<dbReference type="RefSeq" id="WP_204805269.1">
    <property type="nucleotide sequence ID" value="NZ_JACSNS010000010.1"/>
</dbReference>
<dbReference type="Pfam" id="PF01557">
    <property type="entry name" value="FAA_hydrolase"/>
    <property type="match status" value="1"/>
</dbReference>
<dbReference type="GO" id="GO:0016787">
    <property type="term" value="F:hydrolase activity"/>
    <property type="evidence" value="ECO:0007669"/>
    <property type="project" value="UniProtKB-KW"/>
</dbReference>
<keyword evidence="5" id="KW-1185">Reference proteome</keyword>
<proteinExistence type="inferred from homology"/>
<dbReference type="SUPFAM" id="SSF56529">
    <property type="entry name" value="FAH"/>
    <property type="match status" value="1"/>
</dbReference>
<dbReference type="PANTHER" id="PTHR42796:SF4">
    <property type="entry name" value="FUMARYLACETOACETATE HYDROLASE DOMAIN-CONTAINING PROTEIN 2A"/>
    <property type="match status" value="1"/>
</dbReference>
<evidence type="ECO:0000256" key="1">
    <source>
        <dbReference type="ARBA" id="ARBA00010211"/>
    </source>
</evidence>
<dbReference type="InterPro" id="IPR011234">
    <property type="entry name" value="Fumarylacetoacetase-like_C"/>
</dbReference>
<evidence type="ECO:0000259" key="3">
    <source>
        <dbReference type="Pfam" id="PF01557"/>
    </source>
</evidence>
<protein>
    <submittedName>
        <fullName evidence="4">Fumarylacetoacetate hydrolase family protein</fullName>
    </submittedName>
</protein>
<name>A0ABS2FXQ2_9FIRM</name>
<dbReference type="InterPro" id="IPR051121">
    <property type="entry name" value="FAH"/>
</dbReference>
<dbReference type="InterPro" id="IPR036663">
    <property type="entry name" value="Fumarylacetoacetase_C_sf"/>
</dbReference>
<keyword evidence="4" id="KW-0378">Hydrolase</keyword>